<dbReference type="EMBL" id="JABANN010000063">
    <property type="protein sequence ID" value="KAF4672927.1"/>
    <property type="molecule type" value="Genomic_DNA"/>
</dbReference>
<dbReference type="InterPro" id="IPR036844">
    <property type="entry name" value="Hint_dom_sf"/>
</dbReference>
<evidence type="ECO:0000256" key="1">
    <source>
        <dbReference type="SAM" id="MobiDB-lite"/>
    </source>
</evidence>
<evidence type="ECO:0000259" key="2">
    <source>
        <dbReference type="Pfam" id="PF01079"/>
    </source>
</evidence>
<organism evidence="3 4">
    <name type="scientific">Perkinsus olseni</name>
    <name type="common">Perkinsus atlanticus</name>
    <dbReference type="NCBI Taxonomy" id="32597"/>
    <lineage>
        <taxon>Eukaryota</taxon>
        <taxon>Sar</taxon>
        <taxon>Alveolata</taxon>
        <taxon>Perkinsozoa</taxon>
        <taxon>Perkinsea</taxon>
        <taxon>Perkinsida</taxon>
        <taxon>Perkinsidae</taxon>
        <taxon>Perkinsus</taxon>
    </lineage>
</organism>
<dbReference type="CDD" id="cd00081">
    <property type="entry name" value="Hint"/>
    <property type="match status" value="1"/>
</dbReference>
<reference evidence="3 4" key="1">
    <citation type="submission" date="2020-04" db="EMBL/GenBank/DDBJ databases">
        <title>Perkinsus olseni comparative genomics.</title>
        <authorList>
            <person name="Bogema D.R."/>
        </authorList>
    </citation>
    <scope>NUCLEOTIDE SEQUENCE [LARGE SCALE GENOMIC DNA]</scope>
    <source>
        <strain evidence="3">ATCC PRA-31</strain>
    </source>
</reference>
<dbReference type="Gene3D" id="2.170.16.10">
    <property type="entry name" value="Hedgehog/Intein (Hint) domain"/>
    <property type="match status" value="1"/>
</dbReference>
<dbReference type="Pfam" id="PF01079">
    <property type="entry name" value="Hint"/>
    <property type="match status" value="1"/>
</dbReference>
<dbReference type="AlphaFoldDB" id="A0A7J6MNJ7"/>
<proteinExistence type="predicted"/>
<evidence type="ECO:0000313" key="3">
    <source>
        <dbReference type="EMBL" id="KAF4672927.1"/>
    </source>
</evidence>
<dbReference type="SUPFAM" id="SSF51294">
    <property type="entry name" value="Hedgehog/intein (Hint) domain"/>
    <property type="match status" value="1"/>
</dbReference>
<comment type="caution">
    <text evidence="3">The sequence shown here is derived from an EMBL/GenBank/DDBJ whole genome shotgun (WGS) entry which is preliminary data.</text>
</comment>
<evidence type="ECO:0000313" key="4">
    <source>
        <dbReference type="Proteomes" id="UP000572268"/>
    </source>
</evidence>
<name>A0A7J6MNJ7_PEROL</name>
<dbReference type="GO" id="GO:0016540">
    <property type="term" value="P:protein autoprocessing"/>
    <property type="evidence" value="ECO:0007669"/>
    <property type="project" value="InterPro"/>
</dbReference>
<feature type="domain" description="Hedgehog protein Hint" evidence="2">
    <location>
        <begin position="369"/>
        <end position="404"/>
    </location>
</feature>
<accession>A0A7J6MNJ7</accession>
<feature type="compositionally biased region" description="Basic and acidic residues" evidence="1">
    <location>
        <begin position="61"/>
        <end position="74"/>
    </location>
</feature>
<dbReference type="PANTHER" id="PTHR11889">
    <property type="entry name" value="HEDGEHOG"/>
    <property type="match status" value="1"/>
</dbReference>
<feature type="region of interest" description="Disordered" evidence="1">
    <location>
        <begin position="61"/>
        <end position="85"/>
    </location>
</feature>
<sequence length="465" mass="51666">MDHGRRTSNLLGYLERIRDRARRDVTMGVTADALRANAEERRRRAARRRERKIIARAAKHSEPIEIENSPRRENAALPEDEGPPLPLVSSMLSAAELEDLLETRTERIQPVKTVRDAAIAPAVLVEWRATVKELLSLVKEAEGCDVPEEELGELRQMVSVDLEENFISPLVAGILGRLVDEEAARLHHKILLRSTAEAAAHNISDEDSVAASSLPPEIEHLRMKYSIPYEKEAQVLNINGQTFTCNRGDMEGCIRECARQFPPADQHKCATAIEREMGTLPLCFPSTARVRVKAKGEISVAELKLGDLVLTGEANEVASFQRLVTWLHYSPEDVEHLTYDPEASDFVRADQARSVCLLNPLEGTCTGVSSIAKSSPVHCKGVYCPLTTSGTIIVDDVLCSCFASPECIPFTISHRAALIVTSPIRFSSVESTPAYTDIHPHCRWLMDATSAITTLRPWWQLPRWG</sequence>
<protein>
    <recommendedName>
        <fullName evidence="2">Hedgehog protein Hint domain-containing protein</fullName>
    </recommendedName>
</protein>
<dbReference type="InterPro" id="IPR001767">
    <property type="entry name" value="Hedgehog_Hint"/>
</dbReference>
<dbReference type="PANTHER" id="PTHR11889:SF31">
    <property type="entry name" value="PROTEIN HEDGEHOG"/>
    <property type="match status" value="1"/>
</dbReference>
<dbReference type="Proteomes" id="UP000572268">
    <property type="component" value="Unassembled WGS sequence"/>
</dbReference>
<dbReference type="InterPro" id="IPR050387">
    <property type="entry name" value="Hedgehog_Signaling"/>
</dbReference>
<gene>
    <name evidence="3" type="ORF">FOL46_008171</name>
</gene>